<dbReference type="NCBIfam" id="TIGR03696">
    <property type="entry name" value="Rhs_assc_core"/>
    <property type="match status" value="1"/>
</dbReference>
<evidence type="ECO:0000313" key="2">
    <source>
        <dbReference type="EMBL" id="QCV57209.1"/>
    </source>
</evidence>
<dbReference type="PANTHER" id="PTHR32305">
    <property type="match status" value="1"/>
</dbReference>
<feature type="region of interest" description="Disordered" evidence="1">
    <location>
        <begin position="12"/>
        <end position="46"/>
    </location>
</feature>
<evidence type="ECO:0008006" key="4">
    <source>
        <dbReference type="Google" id="ProtNLM"/>
    </source>
</evidence>
<name>A0AAJ3ZJM7_9FLAO</name>
<proteinExistence type="predicted"/>
<dbReference type="InterPro" id="IPR050708">
    <property type="entry name" value="T6SS_VgrG/RHS"/>
</dbReference>
<dbReference type="AlphaFoldDB" id="A0AAJ3ZJM7"/>
<feature type="compositionally biased region" description="Polar residues" evidence="1">
    <location>
        <begin position="19"/>
        <end position="28"/>
    </location>
</feature>
<reference evidence="3" key="1">
    <citation type="submission" date="2016-03" db="EMBL/GenBank/DDBJ databases">
        <title>Flavobacterium columnare strain B185, complete genome.</title>
        <authorList>
            <person name="Sundberg L.-R."/>
            <person name="Papponen P."/>
            <person name="Laanto E."/>
        </authorList>
    </citation>
    <scope>NUCLEOTIDE SEQUENCE [LARGE SCALE GENOMIC DNA]</scope>
    <source>
        <strain evidence="3">B185</strain>
    </source>
</reference>
<dbReference type="EMBL" id="CP010992">
    <property type="protein sequence ID" value="QCV57209.1"/>
    <property type="molecule type" value="Genomic_DNA"/>
</dbReference>
<reference evidence="2 3" key="2">
    <citation type="submission" date="2019-05" db="EMBL/GenBank/DDBJ databases">
        <authorList>
            <person name="Ravantti J.J."/>
        </authorList>
    </citation>
    <scope>NUCLEOTIDE SEQUENCE [LARGE SCALE GENOMIC DNA]</scope>
    <source>
        <strain evidence="2 3">B185</strain>
    </source>
</reference>
<feature type="compositionally biased region" description="Basic and acidic residues" evidence="1">
    <location>
        <begin position="185"/>
        <end position="210"/>
    </location>
</feature>
<dbReference type="Proteomes" id="UP000304840">
    <property type="component" value="Chromosome"/>
</dbReference>
<organism evidence="2 3">
    <name type="scientific">Flavobacterium columnare</name>
    <dbReference type="NCBI Taxonomy" id="996"/>
    <lineage>
        <taxon>Bacteria</taxon>
        <taxon>Pseudomonadati</taxon>
        <taxon>Bacteroidota</taxon>
        <taxon>Flavobacteriia</taxon>
        <taxon>Flavobacteriales</taxon>
        <taxon>Flavobacteriaceae</taxon>
        <taxon>Flavobacterium</taxon>
    </lineage>
</organism>
<evidence type="ECO:0000256" key="1">
    <source>
        <dbReference type="SAM" id="MobiDB-lite"/>
    </source>
</evidence>
<accession>A0AAJ3ZJM7</accession>
<dbReference type="InterPro" id="IPR022385">
    <property type="entry name" value="Rhs_assc_core"/>
</dbReference>
<protein>
    <recommendedName>
        <fullName evidence="4">RHS repeat-associated core domain-containing protein</fullName>
    </recommendedName>
</protein>
<feature type="region of interest" description="Disordered" evidence="1">
    <location>
        <begin position="178"/>
        <end position="210"/>
    </location>
</feature>
<sequence>MRALLFLLFTGKPYPSPPKQNANQNQETPEGWPRQPVFNPPGDVPGPPVQFGNPIKPADVTAGDGFVGNGLFEKDIFYYHSDHLGSTNYVTGITGQITEHIETMAFGEILFEEHSSSFTTPYIFTGLELDRETNLTYASQRYLDMKTSIFVGVDKLAEKYPTFGGYIYAMQNPIRLTDPTGMEPVDERNNDERNNDERNNDERNNDERKIDITVPISSGYESNLQKLLNINKTGTAGINPGGDGDDSELNHAMHQMSDDNDDIVRINTKDKTATVERTGDDYDRIFVNGKEVMATPRGALGPELRGAGYDISMKGQQGVGMGLTDFVLDAFNLITGAGELKMGVTMVSKSSLGLKVLGGASKGTLKSSVFYTKTLGINAKMPFRLPTIVGAPTNNFGLFLGRNASVFGGARMTAGGYGIFNKN</sequence>
<dbReference type="RefSeq" id="WP_138425707.1">
    <property type="nucleotide sequence ID" value="NZ_CP010992.1"/>
</dbReference>
<dbReference type="PANTHER" id="PTHR32305:SF15">
    <property type="entry name" value="PROTEIN RHSA-RELATED"/>
    <property type="match status" value="1"/>
</dbReference>
<gene>
    <name evidence="2" type="ORF">UN65_15095</name>
</gene>
<dbReference type="Gene3D" id="2.180.10.10">
    <property type="entry name" value="RHS repeat-associated core"/>
    <property type="match status" value="1"/>
</dbReference>
<evidence type="ECO:0000313" key="3">
    <source>
        <dbReference type="Proteomes" id="UP000304840"/>
    </source>
</evidence>